<sequence length="81" mass="9358">MLILVGHFLLFSYMRRFGGNGWPSEASFIILTLIKNSDASLWDRLRSSQIEKKSLEMINKDSRSYPCSSNFLSFFLSFPTI</sequence>
<dbReference type="EMBL" id="CAJZBQ010000001">
    <property type="protein sequence ID" value="CAG9310090.1"/>
    <property type="molecule type" value="Genomic_DNA"/>
</dbReference>
<dbReference type="Proteomes" id="UP001162131">
    <property type="component" value="Unassembled WGS sequence"/>
</dbReference>
<proteinExistence type="predicted"/>
<reference evidence="1" key="1">
    <citation type="submission" date="2021-09" db="EMBL/GenBank/DDBJ databases">
        <authorList>
            <consortium name="AG Swart"/>
            <person name="Singh M."/>
            <person name="Singh A."/>
            <person name="Seah K."/>
            <person name="Emmerich C."/>
        </authorList>
    </citation>
    <scope>NUCLEOTIDE SEQUENCE</scope>
    <source>
        <strain evidence="1">ATCC30299</strain>
    </source>
</reference>
<keyword evidence="2" id="KW-1185">Reference proteome</keyword>
<accession>A0AAU9IKV7</accession>
<comment type="caution">
    <text evidence="1">The sequence shown here is derived from an EMBL/GenBank/DDBJ whole genome shotgun (WGS) entry which is preliminary data.</text>
</comment>
<organism evidence="1 2">
    <name type="scientific">Blepharisma stoltei</name>
    <dbReference type="NCBI Taxonomy" id="1481888"/>
    <lineage>
        <taxon>Eukaryota</taxon>
        <taxon>Sar</taxon>
        <taxon>Alveolata</taxon>
        <taxon>Ciliophora</taxon>
        <taxon>Postciliodesmatophora</taxon>
        <taxon>Heterotrichea</taxon>
        <taxon>Heterotrichida</taxon>
        <taxon>Blepharismidae</taxon>
        <taxon>Blepharisma</taxon>
    </lineage>
</organism>
<protein>
    <submittedName>
        <fullName evidence="1">Uncharacterized protein</fullName>
    </submittedName>
</protein>
<evidence type="ECO:0000313" key="1">
    <source>
        <dbReference type="EMBL" id="CAG9310090.1"/>
    </source>
</evidence>
<gene>
    <name evidence="1" type="ORF">BSTOLATCC_MIC300</name>
</gene>
<name>A0AAU9IKV7_9CILI</name>
<dbReference type="AlphaFoldDB" id="A0AAU9IKV7"/>
<evidence type="ECO:0000313" key="2">
    <source>
        <dbReference type="Proteomes" id="UP001162131"/>
    </source>
</evidence>